<dbReference type="Proteomes" id="UP000193560">
    <property type="component" value="Unassembled WGS sequence"/>
</dbReference>
<accession>A0A1X2IA03</accession>
<feature type="compositionally biased region" description="Low complexity" evidence="1">
    <location>
        <begin position="231"/>
        <end position="248"/>
    </location>
</feature>
<feature type="compositionally biased region" description="Low complexity" evidence="1">
    <location>
        <begin position="129"/>
        <end position="138"/>
    </location>
</feature>
<name>A0A1X2IA03_9FUNG</name>
<dbReference type="EMBL" id="MCGE01000018">
    <property type="protein sequence ID" value="ORZ12605.1"/>
    <property type="molecule type" value="Genomic_DNA"/>
</dbReference>
<organism evidence="2 3">
    <name type="scientific">Absidia repens</name>
    <dbReference type="NCBI Taxonomy" id="90262"/>
    <lineage>
        <taxon>Eukaryota</taxon>
        <taxon>Fungi</taxon>
        <taxon>Fungi incertae sedis</taxon>
        <taxon>Mucoromycota</taxon>
        <taxon>Mucoromycotina</taxon>
        <taxon>Mucoromycetes</taxon>
        <taxon>Mucorales</taxon>
        <taxon>Cunninghamellaceae</taxon>
        <taxon>Absidia</taxon>
    </lineage>
</organism>
<dbReference type="AlphaFoldDB" id="A0A1X2IA03"/>
<feature type="region of interest" description="Disordered" evidence="1">
    <location>
        <begin position="17"/>
        <end position="96"/>
    </location>
</feature>
<evidence type="ECO:0000313" key="2">
    <source>
        <dbReference type="EMBL" id="ORZ12605.1"/>
    </source>
</evidence>
<sequence>MLRLSSILTLQNVWETIPPQPSKVSSPTTLSRGSSVRTKPASLHVSTTEPTPADENQEDPIPTSGSSCLPASLPAPPVSPPASVHTSSTNASSQKSVLESSTSAALSFAADAVPAIQITNGEEEQRRVTTSSMFETPTTTPPPTKKSQSSPTNTTANEAATPPTPPLPPLPAQTYPSPPPVPSKDHKSFLERKKIDPHHNFSDITNINNEADDAADKIATTKSSRYHFLGPRSSAASANSPPSSIHSSTLINGANKALRRESSKINMRRKSFSKKLKKAISNIKLNGTGETTNLHAAISN</sequence>
<dbReference type="OrthoDB" id="10669452at2759"/>
<feature type="region of interest" description="Disordered" evidence="1">
    <location>
        <begin position="117"/>
        <end position="186"/>
    </location>
</feature>
<reference evidence="2 3" key="1">
    <citation type="submission" date="2016-07" db="EMBL/GenBank/DDBJ databases">
        <title>Pervasive Adenine N6-methylation of Active Genes in Fungi.</title>
        <authorList>
            <consortium name="DOE Joint Genome Institute"/>
            <person name="Mondo S.J."/>
            <person name="Dannebaum R.O."/>
            <person name="Kuo R.C."/>
            <person name="Labutti K."/>
            <person name="Haridas S."/>
            <person name="Kuo A."/>
            <person name="Salamov A."/>
            <person name="Ahrendt S.R."/>
            <person name="Lipzen A."/>
            <person name="Sullivan W."/>
            <person name="Andreopoulos W.B."/>
            <person name="Clum A."/>
            <person name="Lindquist E."/>
            <person name="Daum C."/>
            <person name="Ramamoorthy G.K."/>
            <person name="Gryganskyi A."/>
            <person name="Culley D."/>
            <person name="Magnuson J.K."/>
            <person name="James T.Y."/>
            <person name="O'Malley M.A."/>
            <person name="Stajich J.E."/>
            <person name="Spatafora J.W."/>
            <person name="Visel A."/>
            <person name="Grigoriev I.V."/>
        </authorList>
    </citation>
    <scope>NUCLEOTIDE SEQUENCE [LARGE SCALE GENOMIC DNA]</scope>
    <source>
        <strain evidence="2 3">NRRL 1336</strain>
    </source>
</reference>
<evidence type="ECO:0000256" key="1">
    <source>
        <dbReference type="SAM" id="MobiDB-lite"/>
    </source>
</evidence>
<keyword evidence="3" id="KW-1185">Reference proteome</keyword>
<gene>
    <name evidence="2" type="ORF">BCR42DRAFT_419605</name>
</gene>
<feature type="region of interest" description="Disordered" evidence="1">
    <location>
        <begin position="230"/>
        <end position="272"/>
    </location>
</feature>
<feature type="compositionally biased region" description="Pro residues" evidence="1">
    <location>
        <begin position="162"/>
        <end position="182"/>
    </location>
</feature>
<proteinExistence type="predicted"/>
<comment type="caution">
    <text evidence="2">The sequence shown here is derived from an EMBL/GenBank/DDBJ whole genome shotgun (WGS) entry which is preliminary data.</text>
</comment>
<evidence type="ECO:0000313" key="3">
    <source>
        <dbReference type="Proteomes" id="UP000193560"/>
    </source>
</evidence>
<protein>
    <submittedName>
        <fullName evidence="2">Uncharacterized protein</fullName>
    </submittedName>
</protein>
<feature type="compositionally biased region" description="Low complexity" evidence="1">
    <location>
        <begin position="145"/>
        <end position="161"/>
    </location>
</feature>
<feature type="compositionally biased region" description="Polar residues" evidence="1">
    <location>
        <begin position="22"/>
        <end position="37"/>
    </location>
</feature>